<proteinExistence type="predicted"/>
<gene>
    <name evidence="1" type="ORF">IWX46DRAFT_168851</name>
</gene>
<dbReference type="Proteomes" id="UP001365128">
    <property type="component" value="Unassembled WGS sequence"/>
</dbReference>
<evidence type="ECO:0000313" key="2">
    <source>
        <dbReference type="Proteomes" id="UP001365128"/>
    </source>
</evidence>
<evidence type="ECO:0000313" key="1">
    <source>
        <dbReference type="EMBL" id="KAK7541699.1"/>
    </source>
</evidence>
<dbReference type="EMBL" id="JBBPDW010000023">
    <property type="protein sequence ID" value="KAK7541699.1"/>
    <property type="molecule type" value="Genomic_DNA"/>
</dbReference>
<name>A0ABR1M2F6_9PEZI</name>
<accession>A0ABR1M2F6</accession>
<reference evidence="1 2" key="1">
    <citation type="submission" date="2024-04" db="EMBL/GenBank/DDBJ databases">
        <title>Phyllosticta paracitricarpa is synonymous to the EU quarantine fungus P. citricarpa based on phylogenomic analyses.</title>
        <authorList>
            <consortium name="Lawrence Berkeley National Laboratory"/>
            <person name="Van Ingen-Buijs V.A."/>
            <person name="Van Westerhoven A.C."/>
            <person name="Haridas S."/>
            <person name="Skiadas P."/>
            <person name="Martin F."/>
            <person name="Groenewald J.Z."/>
            <person name="Crous P.W."/>
            <person name="Seidl M.F."/>
        </authorList>
    </citation>
    <scope>NUCLEOTIDE SEQUENCE [LARGE SCALE GENOMIC DNA]</scope>
    <source>
        <strain evidence="1 2">CBS 122670</strain>
    </source>
</reference>
<comment type="caution">
    <text evidence="1">The sequence shown here is derived from an EMBL/GenBank/DDBJ whole genome shotgun (WGS) entry which is preliminary data.</text>
</comment>
<organism evidence="1 2">
    <name type="scientific">Phyllosticta citricarpa</name>
    <dbReference type="NCBI Taxonomy" id="55181"/>
    <lineage>
        <taxon>Eukaryota</taxon>
        <taxon>Fungi</taxon>
        <taxon>Dikarya</taxon>
        <taxon>Ascomycota</taxon>
        <taxon>Pezizomycotina</taxon>
        <taxon>Dothideomycetes</taxon>
        <taxon>Dothideomycetes incertae sedis</taxon>
        <taxon>Botryosphaeriales</taxon>
        <taxon>Phyllostictaceae</taxon>
        <taxon>Phyllosticta</taxon>
    </lineage>
</organism>
<protein>
    <submittedName>
        <fullName evidence="1">Uncharacterized protein</fullName>
    </submittedName>
</protein>
<keyword evidence="2" id="KW-1185">Reference proteome</keyword>
<sequence>MLLSACSSRGDVPVQMNAFQASAARRRTHICLPACLPACPLSVCTYARTPQSAQQRDTSLSSGVGVGVGNVHLSCCGVFFTARSGEGSSIPASEEATRWWRRRRRRRETRRNEEGTAEATISHLISSGRLAGLAWAASIGWVRRQKLMKRIEGRRKAPWRVTNDDPRERFFSRRRRGVSCQDMVWSKGWAGSNWTGHPVGTAPDARTSHIDHSTYSAVDWRRADEPDADVDAAAAAESND</sequence>